<gene>
    <name evidence="1" type="ORF">MNEG_15988</name>
</gene>
<name>A0A0D2M976_9CHLO</name>
<reference evidence="1 2" key="1">
    <citation type="journal article" date="2013" name="BMC Genomics">
        <title>Reconstruction of the lipid metabolism for the microalga Monoraphidium neglectum from its genome sequence reveals characteristics suitable for biofuel production.</title>
        <authorList>
            <person name="Bogen C."/>
            <person name="Al-Dilaimi A."/>
            <person name="Albersmeier A."/>
            <person name="Wichmann J."/>
            <person name="Grundmann M."/>
            <person name="Rupp O."/>
            <person name="Lauersen K.J."/>
            <person name="Blifernez-Klassen O."/>
            <person name="Kalinowski J."/>
            <person name="Goesmann A."/>
            <person name="Mussgnug J.H."/>
            <person name="Kruse O."/>
        </authorList>
    </citation>
    <scope>NUCLEOTIDE SEQUENCE [LARGE SCALE GENOMIC DNA]</scope>
    <source>
        <strain evidence="1 2">SAG 48.87</strain>
    </source>
</reference>
<dbReference type="EMBL" id="KK106078">
    <property type="protein sequence ID" value="KIY91975.1"/>
    <property type="molecule type" value="Genomic_DNA"/>
</dbReference>
<organism evidence="1 2">
    <name type="scientific">Monoraphidium neglectum</name>
    <dbReference type="NCBI Taxonomy" id="145388"/>
    <lineage>
        <taxon>Eukaryota</taxon>
        <taxon>Viridiplantae</taxon>
        <taxon>Chlorophyta</taxon>
        <taxon>core chlorophytes</taxon>
        <taxon>Chlorophyceae</taxon>
        <taxon>CS clade</taxon>
        <taxon>Sphaeropleales</taxon>
        <taxon>Selenastraceae</taxon>
        <taxon>Monoraphidium</taxon>
    </lineage>
</organism>
<dbReference type="RefSeq" id="XP_013890995.1">
    <property type="nucleotide sequence ID" value="XM_014035541.1"/>
</dbReference>
<dbReference type="Proteomes" id="UP000054498">
    <property type="component" value="Unassembled WGS sequence"/>
</dbReference>
<dbReference type="AlphaFoldDB" id="A0A0D2M976"/>
<accession>A0A0D2M976</accession>
<evidence type="ECO:0000313" key="1">
    <source>
        <dbReference type="EMBL" id="KIY91975.1"/>
    </source>
</evidence>
<protein>
    <submittedName>
        <fullName evidence="1">Uncharacterized protein</fullName>
    </submittedName>
</protein>
<dbReference type="KEGG" id="mng:MNEG_15988"/>
<proteinExistence type="predicted"/>
<evidence type="ECO:0000313" key="2">
    <source>
        <dbReference type="Proteomes" id="UP000054498"/>
    </source>
</evidence>
<feature type="non-terminal residue" evidence="1">
    <location>
        <position position="1"/>
    </location>
</feature>
<keyword evidence="2" id="KW-1185">Reference proteome</keyword>
<dbReference type="GeneID" id="25733703"/>
<sequence length="61" mass="6830">ALNDVKSHLADLEKEGAALDHDVGTRHQELASFERDFAQTQAHAKSVDKTFKQLRTEHCNA</sequence>